<dbReference type="EMBL" id="JAPDRQ010000308">
    <property type="protein sequence ID" value="KAJ9650789.1"/>
    <property type="molecule type" value="Genomic_DNA"/>
</dbReference>
<keyword evidence="2" id="KW-1185">Reference proteome</keyword>
<reference evidence="1" key="1">
    <citation type="submission" date="2022-10" db="EMBL/GenBank/DDBJ databases">
        <title>Culturing micro-colonial fungi from biological soil crusts in the Mojave desert and describing Neophaeococcomyces mojavensis, and introducing the new genera and species Taxawa tesnikishii.</title>
        <authorList>
            <person name="Kurbessoian T."/>
            <person name="Stajich J.E."/>
        </authorList>
    </citation>
    <scope>NUCLEOTIDE SEQUENCE</scope>
    <source>
        <strain evidence="1">JES_112</strain>
    </source>
</reference>
<evidence type="ECO:0000313" key="1">
    <source>
        <dbReference type="EMBL" id="KAJ9650789.1"/>
    </source>
</evidence>
<proteinExistence type="predicted"/>
<name>A0ACC2ZT41_9EURO</name>
<protein>
    <submittedName>
        <fullName evidence="1">Uncharacterized protein</fullName>
    </submittedName>
</protein>
<sequence>MVQTRRSIQAQGAQEQKEETIRDVYNLILTLEPDKQIFDRLLQTANIETLKRPKKNAINYVQADVLNGQIRKRPEATEEDGAPAKISVELSSLTTDTEALTLANGQVSHSHSYPPCVNINKPAWKSACQVPATNMDPPPPRPKLNLKLSLSNVHNSSNDSPQTPSSQQPVRTPSITLKLGKPGSAISPVSQTGSKDGQVANSSGKKRKRPGTPSVNPEPVSASKPPRLLKLITKQTPSTAKNSAITPGIKLKTKGKIPKRPQGVGYDSELEDREVDPVILEAFVLRMLPGEDCDYIRDAITNGTIGVSILQKGADIRLRFLDVNGRRGILIVRGNQYAITLVDLPTITEGMKSWDRKNFIKSVDVSQMCLVLGPCSSDDEARNYPLPPDVNPKNYQYAHGLTAPMRNVRKRRFERTARARVDDIEAIERKVSSLLEADARADEVKYEVLDYDPRTAGREYSPEFDSDEDAEGEEDDEDGYFPHQNGATDSALTGTPQYNQAEAEELAALFNEDDEDSTAPAPATTGTSTAAPSSNLATSTAVSPAAGPSDAEAQADSDADDDDDDGPDVDADADADDDDESDRDNNDEKAEILAKIKDIQEKIAEQEAKFKKTDNRILKSKISKKVAELQSDLRMQRRHAGLAGEEEGDGDGGDGAASEED</sequence>
<gene>
    <name evidence="1" type="ORF">H2198_009911</name>
</gene>
<organism evidence="1 2">
    <name type="scientific">Neophaeococcomyces mojaviensis</name>
    <dbReference type="NCBI Taxonomy" id="3383035"/>
    <lineage>
        <taxon>Eukaryota</taxon>
        <taxon>Fungi</taxon>
        <taxon>Dikarya</taxon>
        <taxon>Ascomycota</taxon>
        <taxon>Pezizomycotina</taxon>
        <taxon>Eurotiomycetes</taxon>
        <taxon>Chaetothyriomycetidae</taxon>
        <taxon>Chaetothyriales</taxon>
        <taxon>Chaetothyriales incertae sedis</taxon>
        <taxon>Neophaeococcomyces</taxon>
    </lineage>
</organism>
<evidence type="ECO:0000313" key="2">
    <source>
        <dbReference type="Proteomes" id="UP001172386"/>
    </source>
</evidence>
<dbReference type="Proteomes" id="UP001172386">
    <property type="component" value="Unassembled WGS sequence"/>
</dbReference>
<comment type="caution">
    <text evidence="1">The sequence shown here is derived from an EMBL/GenBank/DDBJ whole genome shotgun (WGS) entry which is preliminary data.</text>
</comment>
<accession>A0ACC2ZT41</accession>